<protein>
    <recommendedName>
        <fullName evidence="2">Nucleotidyl transferase AbiEii/AbiGii toxin family protein</fullName>
    </recommendedName>
</protein>
<organism evidence="1">
    <name type="scientific">uncultured Pyrinomonadaceae bacterium</name>
    <dbReference type="NCBI Taxonomy" id="2283094"/>
    <lineage>
        <taxon>Bacteria</taxon>
        <taxon>Pseudomonadati</taxon>
        <taxon>Acidobacteriota</taxon>
        <taxon>Blastocatellia</taxon>
        <taxon>Blastocatellales</taxon>
        <taxon>Pyrinomonadaceae</taxon>
        <taxon>environmental samples</taxon>
    </lineage>
</organism>
<proteinExistence type="predicted"/>
<dbReference type="InterPro" id="IPR014942">
    <property type="entry name" value="AbiEii"/>
</dbReference>
<evidence type="ECO:0000313" key="1">
    <source>
        <dbReference type="EMBL" id="CAA9387481.1"/>
    </source>
</evidence>
<sequence>MIEPKKNTAASVHQRLYNRAKESGEDFNLLLIRYANERFLYRLSISEYQNRFLLKGASLFALWFAHPHRPTRDIDLLGFGSSEISEVETIFQNICTSETPSDDGLLFKAESVKATEIKEGQEYGGVRINLAAFLGKARISLQIDVGFGDAVSPEPETVTFPTVLDFPAPILRGYPKETVVAEKFEAAVKLGMLNSRMKDFWDLSVLIAEFEFDGAQLQRAIRATFERRQTRFPSKLPTALTEEFSGDSGKQTQWNAFLRKNKLLSRSDFKDLIAFLGKFFTKIIEAENEKQTLVERWRQGGWR</sequence>
<evidence type="ECO:0008006" key="2">
    <source>
        <dbReference type="Google" id="ProtNLM"/>
    </source>
</evidence>
<name>A0A6J4NHK6_9BACT</name>
<reference evidence="1" key="1">
    <citation type="submission" date="2020-02" db="EMBL/GenBank/DDBJ databases">
        <authorList>
            <person name="Meier V. D."/>
        </authorList>
    </citation>
    <scope>NUCLEOTIDE SEQUENCE</scope>
    <source>
        <strain evidence="1">AVDCRST_MAG74</strain>
    </source>
</reference>
<dbReference type="EMBL" id="CADCUR010000057">
    <property type="protein sequence ID" value="CAA9387481.1"/>
    <property type="molecule type" value="Genomic_DNA"/>
</dbReference>
<accession>A0A6J4NHK6</accession>
<dbReference type="Pfam" id="PF08843">
    <property type="entry name" value="AbiEii"/>
    <property type="match status" value="1"/>
</dbReference>
<dbReference type="AlphaFoldDB" id="A0A6J4NHK6"/>
<gene>
    <name evidence="1" type="ORF">AVDCRST_MAG74-767</name>
</gene>